<dbReference type="Proteomes" id="UP001150569">
    <property type="component" value="Unassembled WGS sequence"/>
</dbReference>
<feature type="transmembrane region" description="Helical" evidence="6">
    <location>
        <begin position="58"/>
        <end position="80"/>
    </location>
</feature>
<evidence type="ECO:0000256" key="6">
    <source>
        <dbReference type="SAM" id="Phobius"/>
    </source>
</evidence>
<feature type="transmembrane region" description="Helical" evidence="6">
    <location>
        <begin position="100"/>
        <end position="118"/>
    </location>
</feature>
<dbReference type="GO" id="GO:0033013">
    <property type="term" value="P:tetrapyrrole metabolic process"/>
    <property type="evidence" value="ECO:0007669"/>
    <property type="project" value="UniProtKB-ARBA"/>
</dbReference>
<dbReference type="OrthoDB" id="8841220at2759"/>
<organism evidence="7 8">
    <name type="scientific">Tieghemiomyces parasiticus</name>
    <dbReference type="NCBI Taxonomy" id="78921"/>
    <lineage>
        <taxon>Eukaryota</taxon>
        <taxon>Fungi</taxon>
        <taxon>Fungi incertae sedis</taxon>
        <taxon>Zoopagomycota</taxon>
        <taxon>Kickxellomycotina</taxon>
        <taxon>Dimargaritomycetes</taxon>
        <taxon>Dimargaritales</taxon>
        <taxon>Dimargaritaceae</taxon>
        <taxon>Tieghemiomyces</taxon>
    </lineage>
</organism>
<dbReference type="CDD" id="cd15904">
    <property type="entry name" value="TSPO_MBR"/>
    <property type="match status" value="1"/>
</dbReference>
<dbReference type="Pfam" id="PF03073">
    <property type="entry name" value="TspO_MBR"/>
    <property type="match status" value="1"/>
</dbReference>
<dbReference type="AlphaFoldDB" id="A0A9W7ZNI5"/>
<evidence type="ECO:0000256" key="3">
    <source>
        <dbReference type="ARBA" id="ARBA00022692"/>
    </source>
</evidence>
<gene>
    <name evidence="7" type="ORF">IWQ60_009309</name>
</gene>
<dbReference type="GO" id="GO:0016020">
    <property type="term" value="C:membrane"/>
    <property type="evidence" value="ECO:0007669"/>
    <property type="project" value="UniProtKB-SubCell"/>
</dbReference>
<comment type="subcellular location">
    <subcellularLocation>
        <location evidence="1">Membrane</location>
        <topology evidence="1">Multi-pass membrane protein</topology>
    </subcellularLocation>
</comment>
<feature type="transmembrane region" description="Helical" evidence="6">
    <location>
        <begin position="12"/>
        <end position="33"/>
    </location>
</feature>
<dbReference type="InterPro" id="IPR038330">
    <property type="entry name" value="TspO/MBR-related_sf"/>
</dbReference>
<keyword evidence="3 6" id="KW-0812">Transmembrane</keyword>
<accession>A0A9W7ZNI5</accession>
<feature type="transmembrane region" description="Helical" evidence="6">
    <location>
        <begin position="149"/>
        <end position="172"/>
    </location>
</feature>
<dbReference type="InterPro" id="IPR004307">
    <property type="entry name" value="TspO_MBR"/>
</dbReference>
<dbReference type="PANTHER" id="PTHR10057:SF0">
    <property type="entry name" value="TRANSLOCATOR PROTEIN"/>
    <property type="match status" value="1"/>
</dbReference>
<comment type="similarity">
    <text evidence="2">Belongs to the TspO/BZRP family.</text>
</comment>
<evidence type="ECO:0000256" key="5">
    <source>
        <dbReference type="ARBA" id="ARBA00023136"/>
    </source>
</evidence>
<dbReference type="FunFam" id="1.20.1260.100:FF:000001">
    <property type="entry name" value="translocator protein 2"/>
    <property type="match status" value="1"/>
</dbReference>
<dbReference type="EMBL" id="JANBPT010000768">
    <property type="protein sequence ID" value="KAJ1913202.1"/>
    <property type="molecule type" value="Genomic_DNA"/>
</dbReference>
<dbReference type="Gene3D" id="1.20.1260.100">
    <property type="entry name" value="TspO/MBR protein"/>
    <property type="match status" value="1"/>
</dbReference>
<evidence type="ECO:0000256" key="2">
    <source>
        <dbReference type="ARBA" id="ARBA00007524"/>
    </source>
</evidence>
<comment type="caution">
    <text evidence="7">The sequence shown here is derived from an EMBL/GenBank/DDBJ whole genome shotgun (WGS) entry which is preliminary data.</text>
</comment>
<feature type="transmembrane region" description="Helical" evidence="6">
    <location>
        <begin position="125"/>
        <end position="143"/>
    </location>
</feature>
<dbReference type="PANTHER" id="PTHR10057">
    <property type="entry name" value="PERIPHERAL-TYPE BENZODIAZEPINE RECEPTOR"/>
    <property type="match status" value="1"/>
</dbReference>
<evidence type="ECO:0000313" key="7">
    <source>
        <dbReference type="EMBL" id="KAJ1913202.1"/>
    </source>
</evidence>
<name>A0A9W7ZNI5_9FUNG</name>
<sequence length="174" mass="19614">MAVPSPPPPTNISFVMESLILSVAIPLASGFIVGRQSRTADNKFWDDLRKPTFTPPKWSFRFVWAILYLCVGWASHLVAVEANHNPDRVFREQAQYALRLYWIQLVASFTWAPLFFAARQVRVAWASNVLVTILIGMTLEQFSRVSTGAGLLLVPYLAWVVLSGFLNLYIALNN</sequence>
<keyword evidence="4 6" id="KW-1133">Transmembrane helix</keyword>
<keyword evidence="8" id="KW-1185">Reference proteome</keyword>
<evidence type="ECO:0000313" key="8">
    <source>
        <dbReference type="Proteomes" id="UP001150569"/>
    </source>
</evidence>
<protein>
    <submittedName>
        <fullName evidence="7">Uncharacterized protein</fullName>
    </submittedName>
</protein>
<evidence type="ECO:0000256" key="4">
    <source>
        <dbReference type="ARBA" id="ARBA00022989"/>
    </source>
</evidence>
<reference evidence="7" key="1">
    <citation type="submission" date="2022-07" db="EMBL/GenBank/DDBJ databases">
        <title>Phylogenomic reconstructions and comparative analyses of Kickxellomycotina fungi.</title>
        <authorList>
            <person name="Reynolds N.K."/>
            <person name="Stajich J.E."/>
            <person name="Barry K."/>
            <person name="Grigoriev I.V."/>
            <person name="Crous P."/>
            <person name="Smith M.E."/>
        </authorList>
    </citation>
    <scope>NUCLEOTIDE SEQUENCE</scope>
    <source>
        <strain evidence="7">RSA 861</strain>
    </source>
</reference>
<proteinExistence type="inferred from homology"/>
<evidence type="ECO:0000256" key="1">
    <source>
        <dbReference type="ARBA" id="ARBA00004141"/>
    </source>
</evidence>
<keyword evidence="5 6" id="KW-0472">Membrane</keyword>
<dbReference type="PIRSF" id="PIRSF005859">
    <property type="entry name" value="PBR"/>
    <property type="match status" value="1"/>
</dbReference>